<organism evidence="2">
    <name type="scientific">uncultured Thermomicrobiales bacterium</name>
    <dbReference type="NCBI Taxonomy" id="1645740"/>
    <lineage>
        <taxon>Bacteria</taxon>
        <taxon>Pseudomonadati</taxon>
        <taxon>Thermomicrobiota</taxon>
        <taxon>Thermomicrobia</taxon>
        <taxon>Thermomicrobiales</taxon>
        <taxon>environmental samples</taxon>
    </lineage>
</organism>
<feature type="non-terminal residue" evidence="2">
    <location>
        <position position="129"/>
    </location>
</feature>
<name>A0A6J4VYF5_9BACT</name>
<reference evidence="2" key="1">
    <citation type="submission" date="2020-02" db="EMBL/GenBank/DDBJ databases">
        <authorList>
            <person name="Meier V. D."/>
        </authorList>
    </citation>
    <scope>NUCLEOTIDE SEQUENCE</scope>
    <source>
        <strain evidence="2">AVDCRST_MAG18</strain>
    </source>
</reference>
<protein>
    <submittedName>
        <fullName evidence="2">Cytidine deaminase</fullName>
        <ecNumber evidence="2">3.5.4.5</ecNumber>
    </submittedName>
</protein>
<accession>A0A6J4VYF5</accession>
<evidence type="ECO:0000256" key="1">
    <source>
        <dbReference type="SAM" id="MobiDB-lite"/>
    </source>
</evidence>
<dbReference type="AlphaFoldDB" id="A0A6J4VYF5"/>
<evidence type="ECO:0000313" key="2">
    <source>
        <dbReference type="EMBL" id="CAA9590787.1"/>
    </source>
</evidence>
<dbReference type="EMBL" id="CADCWN010000418">
    <property type="protein sequence ID" value="CAA9590787.1"/>
    <property type="molecule type" value="Genomic_DNA"/>
</dbReference>
<feature type="region of interest" description="Disordered" evidence="1">
    <location>
        <begin position="102"/>
        <end position="129"/>
    </location>
</feature>
<keyword evidence="2" id="KW-0378">Hydrolase</keyword>
<dbReference type="EC" id="3.5.4.5" evidence="2"/>
<sequence length="129" mass="14470">DCGGVGGAAACLCALLAVPRRRGAPDLARGDHRRLQRREYLLRPDELRRAHRHLHRPRGGAARLVHWRADGPRRRGRCQRCDPADAVRCLSAGPRRVRAAVRRHLRQSARHAPDPHAGRTPPARLRPLV</sequence>
<feature type="non-terminal residue" evidence="2">
    <location>
        <position position="1"/>
    </location>
</feature>
<proteinExistence type="predicted"/>
<gene>
    <name evidence="2" type="ORF">AVDCRST_MAG18-5185</name>
</gene>
<dbReference type="GO" id="GO:0004126">
    <property type="term" value="F:cytidine deaminase activity"/>
    <property type="evidence" value="ECO:0007669"/>
    <property type="project" value="UniProtKB-EC"/>
</dbReference>